<dbReference type="EMBL" id="CP136336">
    <property type="protein sequence ID" value="WOB07340.1"/>
    <property type="molecule type" value="Genomic_DNA"/>
</dbReference>
<proteinExistence type="predicted"/>
<accession>A0ABZ0CQS0</accession>
<sequence length="114" mass="12369">MICIAKLLAVNPKQPPVTPNAMRMQEAMASSPPLARLQQLMRESNDRFDAVRPVLPAALAAHVKPGPVDGDGWSLLAANAAVAAKLRQLQPRLEDALKQRGWQVTSIRIKVQSA</sequence>
<dbReference type="RefSeq" id="WP_296728060.1">
    <property type="nucleotide sequence ID" value="NZ_CP136336.1"/>
</dbReference>
<gene>
    <name evidence="1" type="ORF">RXV79_20775</name>
</gene>
<evidence type="ECO:0000313" key="2">
    <source>
        <dbReference type="Proteomes" id="UP001303946"/>
    </source>
</evidence>
<evidence type="ECO:0000313" key="1">
    <source>
        <dbReference type="EMBL" id="WOB07340.1"/>
    </source>
</evidence>
<organism evidence="1 2">
    <name type="scientific">Piscinibacter gummiphilus</name>
    <dbReference type="NCBI Taxonomy" id="946333"/>
    <lineage>
        <taxon>Bacteria</taxon>
        <taxon>Pseudomonadati</taxon>
        <taxon>Pseudomonadota</taxon>
        <taxon>Betaproteobacteria</taxon>
        <taxon>Burkholderiales</taxon>
        <taxon>Sphaerotilaceae</taxon>
        <taxon>Piscinibacter</taxon>
    </lineage>
</organism>
<dbReference type="Proteomes" id="UP001303946">
    <property type="component" value="Chromosome"/>
</dbReference>
<dbReference type="Pfam" id="PF05258">
    <property type="entry name" value="DciA"/>
    <property type="match status" value="1"/>
</dbReference>
<reference evidence="1 2" key="1">
    <citation type="submission" date="2023-10" db="EMBL/GenBank/DDBJ databases">
        <title>Bacteria for the degradation of biodegradable plastic PBAT(Polybutylene adipate terephthalate).</title>
        <authorList>
            <person name="Weon H.-Y."/>
            <person name="Yeon J."/>
        </authorList>
    </citation>
    <scope>NUCLEOTIDE SEQUENCE [LARGE SCALE GENOMIC DNA]</scope>
    <source>
        <strain evidence="1 2">SBD 7-3</strain>
    </source>
</reference>
<name>A0ABZ0CQS0_9BURK</name>
<keyword evidence="2" id="KW-1185">Reference proteome</keyword>
<dbReference type="InterPro" id="IPR007922">
    <property type="entry name" value="DciA-like"/>
</dbReference>
<protein>
    <submittedName>
        <fullName evidence="1">DciA family protein</fullName>
    </submittedName>
</protein>